<dbReference type="InterPro" id="IPR050471">
    <property type="entry name" value="AB_hydrolase"/>
</dbReference>
<dbReference type="InterPro" id="IPR000073">
    <property type="entry name" value="AB_hydrolase_1"/>
</dbReference>
<keyword evidence="2" id="KW-0378">Hydrolase</keyword>
<dbReference type="Pfam" id="PF00561">
    <property type="entry name" value="Abhydrolase_1"/>
    <property type="match status" value="1"/>
</dbReference>
<evidence type="ECO:0000313" key="3">
    <source>
        <dbReference type="Proteomes" id="UP001172738"/>
    </source>
</evidence>
<sequence>MSVIPDGTPVVLLNAFPVDRSQWDPLIDALSDLDALPGDVISFDMPGIGEMPLPDEEPSLELIADAAVAAMRETTGHESAVWIGCSMGGYVAMAVAERHPDAVAGLGLIATRSTADTEQAHAKRLATAEQMDGASGAADPRAMAEDLIGTQGPEREALVSAIASNIAQHSGDGIAWGQRAMAARPDRTEVLKEIDGPAVVIGGEHDGLVSREDLTVMAESLFLEPVLVHGVGHLAAYEAPQEVARLLAPLTAR</sequence>
<dbReference type="SUPFAM" id="SSF53474">
    <property type="entry name" value="alpha/beta-Hydrolases"/>
    <property type="match status" value="1"/>
</dbReference>
<evidence type="ECO:0000259" key="1">
    <source>
        <dbReference type="Pfam" id="PF00561"/>
    </source>
</evidence>
<dbReference type="InterPro" id="IPR029058">
    <property type="entry name" value="AB_hydrolase_fold"/>
</dbReference>
<dbReference type="EMBL" id="JAUHPV010000001">
    <property type="protein sequence ID" value="MDN4471780.1"/>
    <property type="molecule type" value="Genomic_DNA"/>
</dbReference>
<dbReference type="PRINTS" id="PR00111">
    <property type="entry name" value="ABHYDROLASE"/>
</dbReference>
<dbReference type="PANTHER" id="PTHR43433">
    <property type="entry name" value="HYDROLASE, ALPHA/BETA FOLD FAMILY PROTEIN"/>
    <property type="match status" value="1"/>
</dbReference>
<name>A0ABT8FY05_9MICO</name>
<comment type="caution">
    <text evidence="2">The sequence shown here is derived from an EMBL/GenBank/DDBJ whole genome shotgun (WGS) entry which is preliminary data.</text>
</comment>
<accession>A0ABT8FY05</accession>
<dbReference type="RefSeq" id="WP_301125755.1">
    <property type="nucleotide sequence ID" value="NZ_JAUHPV010000001.1"/>
</dbReference>
<reference evidence="2" key="1">
    <citation type="submission" date="2023-06" db="EMBL/GenBank/DDBJ databases">
        <title>SYSU T00b26.</title>
        <authorList>
            <person name="Gao L."/>
            <person name="Fang B.-Z."/>
            <person name="Li W.-J."/>
        </authorList>
    </citation>
    <scope>NUCLEOTIDE SEQUENCE</scope>
    <source>
        <strain evidence="2">SYSU T00b26</strain>
    </source>
</reference>
<dbReference type="Gene3D" id="3.40.50.1820">
    <property type="entry name" value="alpha/beta hydrolase"/>
    <property type="match status" value="1"/>
</dbReference>
<evidence type="ECO:0000313" key="2">
    <source>
        <dbReference type="EMBL" id="MDN4471780.1"/>
    </source>
</evidence>
<organism evidence="2 3">
    <name type="scientific">Demequina zhanjiangensis</name>
    <dbReference type="NCBI Taxonomy" id="3051659"/>
    <lineage>
        <taxon>Bacteria</taxon>
        <taxon>Bacillati</taxon>
        <taxon>Actinomycetota</taxon>
        <taxon>Actinomycetes</taxon>
        <taxon>Micrococcales</taxon>
        <taxon>Demequinaceae</taxon>
        <taxon>Demequina</taxon>
    </lineage>
</organism>
<feature type="domain" description="AB hydrolase-1" evidence="1">
    <location>
        <begin position="9"/>
        <end position="240"/>
    </location>
</feature>
<dbReference type="GO" id="GO:0016787">
    <property type="term" value="F:hydrolase activity"/>
    <property type="evidence" value="ECO:0007669"/>
    <property type="project" value="UniProtKB-KW"/>
</dbReference>
<proteinExistence type="predicted"/>
<gene>
    <name evidence="2" type="ORF">QQX04_02090</name>
</gene>
<dbReference type="PANTHER" id="PTHR43433:SF5">
    <property type="entry name" value="AB HYDROLASE-1 DOMAIN-CONTAINING PROTEIN"/>
    <property type="match status" value="1"/>
</dbReference>
<keyword evidence="3" id="KW-1185">Reference proteome</keyword>
<dbReference type="Proteomes" id="UP001172738">
    <property type="component" value="Unassembled WGS sequence"/>
</dbReference>
<protein>
    <submittedName>
        <fullName evidence="2">Alpha/beta hydrolase</fullName>
    </submittedName>
</protein>